<dbReference type="EMBL" id="BK011017">
    <property type="protein sequence ID" value="DAC81173.1"/>
    <property type="molecule type" value="Genomic_DNA"/>
</dbReference>
<reference evidence="1" key="1">
    <citation type="journal article" date="2020" name="J. ISSAAS">
        <title>Identification of Adomavirus Virion Proteins.</title>
        <authorList>
            <person name="Welch N.L."/>
            <person name="Tisza M.J."/>
            <person name="Starrett G.J."/>
            <person name="Belford A.K."/>
            <person name="Pastrana D.V."/>
            <person name="Pang Y.-Y.S."/>
            <person name="Schiller J.T."/>
            <person name="An P."/>
            <person name="Cantolupo P.G."/>
            <person name="Pipas J.M."/>
            <person name="Koda S."/>
            <person name="Subramaniam K."/>
            <person name="Waltzek T.B."/>
            <person name="Bian C."/>
            <person name="Shi Q."/>
            <person name="Ruan Z."/>
            <person name="Ng T.F.F."/>
            <person name="Buck C.B."/>
        </authorList>
    </citation>
    <scope>NUCLEOTIDE SEQUENCE</scope>
    <source>
        <strain evidence="1">4332</strain>
    </source>
</reference>
<accession>A0A6F9EYL3</accession>
<protein>
    <submittedName>
        <fullName evidence="1">Middle T antigen</fullName>
    </submittedName>
</protein>
<name>A0A6F9EYL3_9VIRU</name>
<evidence type="ECO:0000313" key="1">
    <source>
        <dbReference type="EMBL" id="DAC81173.1"/>
    </source>
</evidence>
<organism evidence="1">
    <name type="scientific">Carp adomavirus</name>
    <dbReference type="NCBI Taxonomy" id="2609874"/>
    <lineage>
        <taxon>Viruses</taxon>
        <taxon>Adomaviruses</taxon>
    </lineage>
</organism>
<proteinExistence type="predicted"/>
<sequence length="218" mass="25182">MKKHLCHLLAPLTKTPMMTCLTMKRQLIPTGNGFFLQKVQVHPKMHLARHMKMHLVRHILHQDLKLHHSNANMDIHYLLHLARQDHQDTGQDQGHLGHGLNQVHSALHPQGGVLQVFFQRDPGVHRDVEHVPGLDHGSSHLDSSEIQDFHNLTQDSQRHQKANVAHRLRVQEKTIPWMSPHVSEALPAQTWKHPKDPGHREGAQAHQREVKNQKYLMF</sequence>